<organism evidence="1 2">
    <name type="scientific">Dioscorea alata</name>
    <name type="common">Purple yam</name>
    <dbReference type="NCBI Taxonomy" id="55571"/>
    <lineage>
        <taxon>Eukaryota</taxon>
        <taxon>Viridiplantae</taxon>
        <taxon>Streptophyta</taxon>
        <taxon>Embryophyta</taxon>
        <taxon>Tracheophyta</taxon>
        <taxon>Spermatophyta</taxon>
        <taxon>Magnoliopsida</taxon>
        <taxon>Liliopsida</taxon>
        <taxon>Dioscoreales</taxon>
        <taxon>Dioscoreaceae</taxon>
        <taxon>Dioscorea</taxon>
    </lineage>
</organism>
<comment type="caution">
    <text evidence="1">The sequence shown here is derived from an EMBL/GenBank/DDBJ whole genome shotgun (WGS) entry which is preliminary data.</text>
</comment>
<evidence type="ECO:0000313" key="2">
    <source>
        <dbReference type="Proteomes" id="UP000827976"/>
    </source>
</evidence>
<protein>
    <submittedName>
        <fullName evidence="1">Maturase MatK N-terminal domain-containing protein</fullName>
    </submittedName>
</protein>
<name>A0ACB7TVV8_DIOAL</name>
<reference evidence="2" key="1">
    <citation type="journal article" date="2022" name="Nat. Commun.">
        <title>Chromosome evolution and the genetic basis of agronomically important traits in greater yam.</title>
        <authorList>
            <person name="Bredeson J.V."/>
            <person name="Lyons J.B."/>
            <person name="Oniyinde I.O."/>
            <person name="Okereke N.R."/>
            <person name="Kolade O."/>
            <person name="Nnabue I."/>
            <person name="Nwadili C.O."/>
            <person name="Hribova E."/>
            <person name="Parker M."/>
            <person name="Nwogha J."/>
            <person name="Shu S."/>
            <person name="Carlson J."/>
            <person name="Kariba R."/>
            <person name="Muthemba S."/>
            <person name="Knop K."/>
            <person name="Barton G.J."/>
            <person name="Sherwood A.V."/>
            <person name="Lopez-Montes A."/>
            <person name="Asiedu R."/>
            <person name="Jamnadass R."/>
            <person name="Muchugi A."/>
            <person name="Goodstein D."/>
            <person name="Egesi C.N."/>
            <person name="Featherston J."/>
            <person name="Asfaw A."/>
            <person name="Simpson G.G."/>
            <person name="Dolezel J."/>
            <person name="Hendre P.S."/>
            <person name="Van Deynze A."/>
            <person name="Kumar P.L."/>
            <person name="Obidiegwu J.E."/>
            <person name="Bhattacharjee R."/>
            <person name="Rokhsar D.S."/>
        </authorList>
    </citation>
    <scope>NUCLEOTIDE SEQUENCE [LARGE SCALE GENOMIC DNA]</scope>
    <source>
        <strain evidence="2">cv. TDa95/00328</strain>
    </source>
</reference>
<evidence type="ECO:0000313" key="1">
    <source>
        <dbReference type="EMBL" id="KAH7652262.1"/>
    </source>
</evidence>
<proteinExistence type="predicted"/>
<accession>A0ACB7TVV8</accession>
<dbReference type="EMBL" id="CM037029">
    <property type="protein sequence ID" value="KAH7652262.1"/>
    <property type="molecule type" value="Genomic_DNA"/>
</dbReference>
<gene>
    <name evidence="1" type="ORF">IHE45_19G005400</name>
</gene>
<keyword evidence="2" id="KW-1185">Reference proteome</keyword>
<dbReference type="Proteomes" id="UP000827976">
    <property type="component" value="Chromosome 19"/>
</dbReference>
<sequence>MKMKELQGYLDKDGSRQRYFLFLYPLLFQEYIYTLAHDLNPASIFVEILDYDNKSSSVLVKHLIIRMYQQNYLIIQLMIRTKLESLDTTIFFILK</sequence>